<evidence type="ECO:0000256" key="4">
    <source>
        <dbReference type="ARBA" id="ARBA00022490"/>
    </source>
</evidence>
<dbReference type="Proteomes" id="UP000183365">
    <property type="component" value="Unassembled WGS sequence"/>
</dbReference>
<dbReference type="GO" id="GO:0032889">
    <property type="term" value="P:regulation of vacuole fusion, non-autophagic"/>
    <property type="evidence" value="ECO:0007669"/>
    <property type="project" value="EnsemblFungi"/>
</dbReference>
<keyword evidence="4" id="KW-0963">Cytoplasm</keyword>
<dbReference type="GO" id="GO:0007015">
    <property type="term" value="P:actin filament organization"/>
    <property type="evidence" value="ECO:0007669"/>
    <property type="project" value="EnsemblFungi"/>
</dbReference>
<accession>A0A1L0FGB3</accession>
<evidence type="ECO:0000313" key="6">
    <source>
        <dbReference type="Proteomes" id="UP000183365"/>
    </source>
</evidence>
<dbReference type="GO" id="GO:0005096">
    <property type="term" value="F:GTPase activator activity"/>
    <property type="evidence" value="ECO:0007669"/>
    <property type="project" value="UniProtKB-KW"/>
</dbReference>
<dbReference type="AlphaFoldDB" id="A0A1L0FGB3"/>
<evidence type="ECO:0000313" key="5">
    <source>
        <dbReference type="EMBL" id="SGZ38630.1"/>
    </source>
</evidence>
<reference evidence="6" key="1">
    <citation type="submission" date="2016-11" db="EMBL/GenBank/DDBJ databases">
        <authorList>
            <person name="Guldener U."/>
        </authorList>
    </citation>
    <scope>NUCLEOTIDE SEQUENCE [LARGE SCALE GENOMIC DNA]</scope>
</reference>
<dbReference type="GO" id="GO:0007266">
    <property type="term" value="P:Rho protein signal transduction"/>
    <property type="evidence" value="ECO:0007669"/>
    <property type="project" value="EnsemblFungi"/>
</dbReference>
<dbReference type="VEuPathDB" id="FungiDB:HGUI_00830"/>
<dbReference type="GO" id="GO:0005934">
    <property type="term" value="C:cellular bud tip"/>
    <property type="evidence" value="ECO:0007669"/>
    <property type="project" value="EnsemblFungi"/>
</dbReference>
<evidence type="ECO:0000256" key="2">
    <source>
        <dbReference type="ARBA" id="ARBA00009758"/>
    </source>
</evidence>
<sequence length="215" mass="24353">MSEVESIHSEKSTGEFKTYKVGEKKSINDYVKIDAEDESLTKWKQSLGLPIDDKDILPAEFAGDKRTVVVKKFELFDSTTNQKLNEIIFPNYKSSTDLNIFLKNNYSSSGKKQIQIKEKTLFKIKITFKVQHELITGLKYKQVIKKAGIALDKVNNTIGSYAPNSTTKPEYTMILPEIEAPSGILGRGNYSIISTFTDDDKNEHLTLNWSVNICK</sequence>
<dbReference type="GO" id="GO:0016020">
    <property type="term" value="C:membrane"/>
    <property type="evidence" value="ECO:0007669"/>
    <property type="project" value="TreeGrafter"/>
</dbReference>
<proteinExistence type="inferred from homology"/>
<dbReference type="EMBL" id="FQNF01000010">
    <property type="protein sequence ID" value="SGZ38630.1"/>
    <property type="molecule type" value="Genomic_DNA"/>
</dbReference>
<comment type="subcellular location">
    <subcellularLocation>
        <location evidence="1">Cytoplasm</location>
    </subcellularLocation>
</comment>
<dbReference type="OrthoDB" id="1683373at2759"/>
<gene>
    <name evidence="5" type="ORF">HGUI_00830</name>
</gene>
<protein>
    <submittedName>
        <fullName evidence="5">Related to Rho GDP-dissociation inhibitor</fullName>
    </submittedName>
</protein>
<evidence type="ECO:0000256" key="3">
    <source>
        <dbReference type="ARBA" id="ARBA00022468"/>
    </source>
</evidence>
<dbReference type="Pfam" id="PF02115">
    <property type="entry name" value="Rho_GDI"/>
    <property type="match status" value="1"/>
</dbReference>
<dbReference type="InterPro" id="IPR000406">
    <property type="entry name" value="Rho_GDI"/>
</dbReference>
<name>A0A1L0FGB3_9ASCO</name>
<dbReference type="GO" id="GO:0005935">
    <property type="term" value="C:cellular bud neck"/>
    <property type="evidence" value="ECO:0007669"/>
    <property type="project" value="EnsemblFungi"/>
</dbReference>
<evidence type="ECO:0000256" key="1">
    <source>
        <dbReference type="ARBA" id="ARBA00004496"/>
    </source>
</evidence>
<comment type="similarity">
    <text evidence="2">Belongs to the Rho GDI family.</text>
</comment>
<dbReference type="PANTHER" id="PTHR10980">
    <property type="entry name" value="RHO GDP-DISSOCIATION INHIBITOR"/>
    <property type="match status" value="1"/>
</dbReference>
<dbReference type="InterPro" id="IPR024792">
    <property type="entry name" value="RhoGDI_dom_sf"/>
</dbReference>
<dbReference type="SUPFAM" id="SSF81296">
    <property type="entry name" value="E set domains"/>
    <property type="match status" value="1"/>
</dbReference>
<organism evidence="5 6">
    <name type="scientific">Hanseniaspora guilliermondii</name>
    <dbReference type="NCBI Taxonomy" id="56406"/>
    <lineage>
        <taxon>Eukaryota</taxon>
        <taxon>Fungi</taxon>
        <taxon>Dikarya</taxon>
        <taxon>Ascomycota</taxon>
        <taxon>Saccharomycotina</taxon>
        <taxon>Saccharomycetes</taxon>
        <taxon>Saccharomycodales</taxon>
        <taxon>Saccharomycodaceae</taxon>
        <taxon>Hanseniaspora</taxon>
    </lineage>
</organism>
<dbReference type="InterPro" id="IPR014756">
    <property type="entry name" value="Ig_E-set"/>
</dbReference>
<dbReference type="GO" id="GO:0005829">
    <property type="term" value="C:cytosol"/>
    <property type="evidence" value="ECO:0007669"/>
    <property type="project" value="EnsemblFungi"/>
</dbReference>
<dbReference type="PANTHER" id="PTHR10980:SF3">
    <property type="entry name" value="LD16419P"/>
    <property type="match status" value="1"/>
</dbReference>
<keyword evidence="6" id="KW-1185">Reference proteome</keyword>
<keyword evidence="3" id="KW-0343">GTPase activation</keyword>
<dbReference type="GO" id="GO:0005094">
    <property type="term" value="F:Rho GDP-dissociation inhibitor activity"/>
    <property type="evidence" value="ECO:0007669"/>
    <property type="project" value="EnsemblFungi"/>
</dbReference>
<dbReference type="FunFam" id="2.70.50.30:FF:000004">
    <property type="entry name" value="Rho GDP-dissociation inhibitor 1"/>
    <property type="match status" value="1"/>
</dbReference>
<dbReference type="Gene3D" id="2.70.50.30">
    <property type="entry name" value="Coagulation Factor XIII, subunit A, domain 1"/>
    <property type="match status" value="1"/>
</dbReference>